<sequence>MRENLSILGRECAAFLFATLFIVLMMSAIYIDVNWMNNAVHETSLTETLQEIMLASIAVMFFWSAYRRPDLRGALILIGGFYSCMLNRELDFVFDVIKHGSWVWFALATTAACLALALRSPRGTLDGLVAFMTDRCWLMTVSGMLIVLVFSRLFGMHQLWQHLMLDGYNRVVKNIAEEGTELLGYSLCWLASTRYLWQTRPVRIRAAAAEPLQTPLSTRTASSSS</sequence>
<keyword evidence="3" id="KW-1185">Reference proteome</keyword>
<organism evidence="2 3">
    <name type="scientific">Pantoea piersonii</name>
    <dbReference type="NCBI Taxonomy" id="2364647"/>
    <lineage>
        <taxon>Bacteria</taxon>
        <taxon>Pseudomonadati</taxon>
        <taxon>Pseudomonadota</taxon>
        <taxon>Gammaproteobacteria</taxon>
        <taxon>Enterobacterales</taxon>
        <taxon>Erwiniaceae</taxon>
        <taxon>Pantoea</taxon>
    </lineage>
</organism>
<feature type="transmembrane region" description="Helical" evidence="1">
    <location>
        <begin position="138"/>
        <end position="160"/>
    </location>
</feature>
<keyword evidence="1" id="KW-1133">Transmembrane helix</keyword>
<proteinExistence type="predicted"/>
<feature type="transmembrane region" description="Helical" evidence="1">
    <location>
        <begin position="73"/>
        <end position="90"/>
    </location>
</feature>
<dbReference type="RefSeq" id="WP_269949697.1">
    <property type="nucleotide sequence ID" value="NZ_CP104758.1"/>
</dbReference>
<keyword evidence="1" id="KW-0812">Transmembrane</keyword>
<evidence type="ECO:0000313" key="3">
    <source>
        <dbReference type="Proteomes" id="UP001211544"/>
    </source>
</evidence>
<evidence type="ECO:0000256" key="1">
    <source>
        <dbReference type="SAM" id="Phobius"/>
    </source>
</evidence>
<dbReference type="EMBL" id="CP104758">
    <property type="protein sequence ID" value="WBG91017.1"/>
    <property type="molecule type" value="Genomic_DNA"/>
</dbReference>
<keyword evidence="1" id="KW-0472">Membrane</keyword>
<accession>A0AAJ5QIB7</accession>
<dbReference type="Proteomes" id="UP001211544">
    <property type="component" value="Chromosome"/>
</dbReference>
<protein>
    <submittedName>
        <fullName evidence="2">Uncharacterized protein</fullName>
    </submittedName>
</protein>
<feature type="transmembrane region" description="Helical" evidence="1">
    <location>
        <begin position="48"/>
        <end position="66"/>
    </location>
</feature>
<dbReference type="AlphaFoldDB" id="A0AAJ5QIB7"/>
<evidence type="ECO:0000313" key="2">
    <source>
        <dbReference type="EMBL" id="WBG91017.1"/>
    </source>
</evidence>
<name>A0AAJ5QIB7_9GAMM</name>
<reference evidence="2 3" key="1">
    <citation type="journal article" date="2022" name="J Glob Antimicrob Resist">
        <title>First complete genome of a multidrug resistant strain of the novel human pathogen Kalamiella piersonii (GABEKP28) identified in human saliva.</title>
        <authorList>
            <person name="McDonagh F."/>
            <person name="Singh N.K."/>
            <person name="Venkateswaran K."/>
            <person name="Lonappan A.M."/>
            <person name="Hallahan B."/>
            <person name="Tuohy A."/>
            <person name="Burke L."/>
            <person name="Kovarova A."/>
            <person name="Miliotis G."/>
        </authorList>
    </citation>
    <scope>NUCLEOTIDE SEQUENCE [LARGE SCALE GENOMIC DNA]</scope>
    <source>
        <strain evidence="2 3">GABEKP28</strain>
    </source>
</reference>
<feature type="transmembrane region" description="Helical" evidence="1">
    <location>
        <begin position="102"/>
        <end position="118"/>
    </location>
</feature>
<dbReference type="KEGG" id="kpie:N5580_00135"/>
<feature type="transmembrane region" description="Helical" evidence="1">
    <location>
        <begin position="12"/>
        <end position="36"/>
    </location>
</feature>
<gene>
    <name evidence="2" type="ORF">N5580_00135</name>
</gene>